<evidence type="ECO:0000256" key="1">
    <source>
        <dbReference type="ARBA" id="ARBA00001576"/>
    </source>
</evidence>
<dbReference type="GO" id="GO:0005993">
    <property type="term" value="P:trehalose catabolic process"/>
    <property type="evidence" value="ECO:0007669"/>
    <property type="project" value="TreeGrafter"/>
</dbReference>
<evidence type="ECO:0000256" key="2">
    <source>
        <dbReference type="ARBA" id="ARBA00005615"/>
    </source>
</evidence>
<evidence type="ECO:0000256" key="3">
    <source>
        <dbReference type="ARBA" id="ARBA00012757"/>
    </source>
</evidence>
<feature type="non-terminal residue" evidence="8">
    <location>
        <position position="125"/>
    </location>
</feature>
<dbReference type="InterPro" id="IPR012341">
    <property type="entry name" value="6hp_glycosidase-like_sf"/>
</dbReference>
<comment type="similarity">
    <text evidence="2">Belongs to the glycosyl hydrolase 37 family.</text>
</comment>
<feature type="region of interest" description="Disordered" evidence="7">
    <location>
        <begin position="1"/>
        <end position="30"/>
    </location>
</feature>
<proteinExistence type="inferred from homology"/>
<gene>
    <name evidence="8" type="ORF">SK128_002297</name>
</gene>
<evidence type="ECO:0000256" key="7">
    <source>
        <dbReference type="SAM" id="MobiDB-lite"/>
    </source>
</evidence>
<evidence type="ECO:0000256" key="6">
    <source>
        <dbReference type="ARBA" id="ARBA00031637"/>
    </source>
</evidence>
<dbReference type="InterPro" id="IPR008928">
    <property type="entry name" value="6-hairpin_glycosidase_sf"/>
</dbReference>
<keyword evidence="9" id="KW-1185">Reference proteome</keyword>
<reference evidence="8 9" key="1">
    <citation type="submission" date="2023-11" db="EMBL/GenBank/DDBJ databases">
        <title>Halocaridina rubra genome assembly.</title>
        <authorList>
            <person name="Smith C."/>
        </authorList>
    </citation>
    <scope>NUCLEOTIDE SEQUENCE [LARGE SCALE GENOMIC DNA]</scope>
    <source>
        <strain evidence="8">EP-1</strain>
        <tissue evidence="8">Whole</tissue>
    </source>
</reference>
<accession>A0AAN9A0E3</accession>
<comment type="catalytic activity">
    <reaction evidence="1">
        <text>alpha,alpha-trehalose + H2O = alpha-D-glucose + beta-D-glucose</text>
        <dbReference type="Rhea" id="RHEA:32675"/>
        <dbReference type="ChEBI" id="CHEBI:15377"/>
        <dbReference type="ChEBI" id="CHEBI:15903"/>
        <dbReference type="ChEBI" id="CHEBI:16551"/>
        <dbReference type="ChEBI" id="CHEBI:17925"/>
        <dbReference type="EC" id="3.2.1.28"/>
    </reaction>
</comment>
<evidence type="ECO:0000313" key="8">
    <source>
        <dbReference type="EMBL" id="KAK7070448.1"/>
    </source>
</evidence>
<comment type="caution">
    <text evidence="8">The sequence shown here is derived from an EMBL/GenBank/DDBJ whole genome shotgun (WGS) entry which is preliminary data.</text>
</comment>
<organism evidence="8 9">
    <name type="scientific">Halocaridina rubra</name>
    <name type="common">Hawaiian red shrimp</name>
    <dbReference type="NCBI Taxonomy" id="373956"/>
    <lineage>
        <taxon>Eukaryota</taxon>
        <taxon>Metazoa</taxon>
        <taxon>Ecdysozoa</taxon>
        <taxon>Arthropoda</taxon>
        <taxon>Crustacea</taxon>
        <taxon>Multicrustacea</taxon>
        <taxon>Malacostraca</taxon>
        <taxon>Eumalacostraca</taxon>
        <taxon>Eucarida</taxon>
        <taxon>Decapoda</taxon>
        <taxon>Pleocyemata</taxon>
        <taxon>Caridea</taxon>
        <taxon>Atyoidea</taxon>
        <taxon>Atyidae</taxon>
        <taxon>Halocaridina</taxon>
    </lineage>
</organism>
<dbReference type="EMBL" id="JAXCGZ010015361">
    <property type="protein sequence ID" value="KAK7070448.1"/>
    <property type="molecule type" value="Genomic_DNA"/>
</dbReference>
<protein>
    <recommendedName>
        <fullName evidence="4">Trehalase</fullName>
        <ecNumber evidence="3">3.2.1.28</ecNumber>
    </recommendedName>
    <alternativeName>
        <fullName evidence="5">Alpha,alpha-trehalase</fullName>
    </alternativeName>
    <alternativeName>
        <fullName evidence="6">Alpha,alpha-trehalose glucohydrolase</fullName>
    </alternativeName>
</protein>
<dbReference type="Gene3D" id="1.50.10.10">
    <property type="match status" value="1"/>
</dbReference>
<evidence type="ECO:0000256" key="4">
    <source>
        <dbReference type="ARBA" id="ARBA00019905"/>
    </source>
</evidence>
<dbReference type="AlphaFoldDB" id="A0AAN9A0E3"/>
<dbReference type="EC" id="3.2.1.28" evidence="3"/>
<feature type="compositionally biased region" description="Gly residues" evidence="7">
    <location>
        <begin position="18"/>
        <end position="30"/>
    </location>
</feature>
<dbReference type="PANTHER" id="PTHR23403:SF1">
    <property type="entry name" value="TREHALASE"/>
    <property type="match status" value="1"/>
</dbReference>
<dbReference type="GO" id="GO:0004555">
    <property type="term" value="F:alpha,alpha-trehalase activity"/>
    <property type="evidence" value="ECO:0007669"/>
    <property type="project" value="UniProtKB-EC"/>
</dbReference>
<evidence type="ECO:0000313" key="9">
    <source>
        <dbReference type="Proteomes" id="UP001381693"/>
    </source>
</evidence>
<dbReference type="PANTHER" id="PTHR23403">
    <property type="entry name" value="TREHALASE"/>
    <property type="match status" value="1"/>
</dbReference>
<name>A0AAN9A0E3_HALRR</name>
<sequence>MGPILNASKGNPSRGADKGGGGGGGGGGRGGSWSWKAVWVLGALLLITSGPPNGEAEAAPERNLPPPCESQIYCYGDLLKTVQMAHLYNDSKYFVDMPLQRSPNETLIAFQDLLDETGGKPSKEQ</sequence>
<dbReference type="SUPFAM" id="SSF48208">
    <property type="entry name" value="Six-hairpin glycosidases"/>
    <property type="match status" value="1"/>
</dbReference>
<evidence type="ECO:0000256" key="5">
    <source>
        <dbReference type="ARBA" id="ARBA00030473"/>
    </source>
</evidence>
<dbReference type="InterPro" id="IPR001661">
    <property type="entry name" value="Glyco_hydro_37"/>
</dbReference>
<dbReference type="Proteomes" id="UP001381693">
    <property type="component" value="Unassembled WGS sequence"/>
</dbReference>